<dbReference type="PANTHER" id="PTHR43708:SF5">
    <property type="entry name" value="CONSERVED EXPRESSED OXIDOREDUCTASE (EUROFUNG)-RELATED"/>
    <property type="match status" value="1"/>
</dbReference>
<dbReference type="Pfam" id="PF01408">
    <property type="entry name" value="GFO_IDH_MocA"/>
    <property type="match status" value="1"/>
</dbReference>
<dbReference type="Gene3D" id="3.30.360.10">
    <property type="entry name" value="Dihydrodipicolinate Reductase, domain 2"/>
    <property type="match status" value="1"/>
</dbReference>
<evidence type="ECO:0000256" key="2">
    <source>
        <dbReference type="ARBA" id="ARBA00023002"/>
    </source>
</evidence>
<organism evidence="5 6">
    <name type="scientific">Rhodococcus opacus</name>
    <name type="common">Nocardia opaca</name>
    <dbReference type="NCBI Taxonomy" id="37919"/>
    <lineage>
        <taxon>Bacteria</taxon>
        <taxon>Bacillati</taxon>
        <taxon>Actinomycetota</taxon>
        <taxon>Actinomycetes</taxon>
        <taxon>Mycobacteriales</taxon>
        <taxon>Nocardiaceae</taxon>
        <taxon>Rhodococcus</taxon>
    </lineage>
</organism>
<dbReference type="PANTHER" id="PTHR43708">
    <property type="entry name" value="CONSERVED EXPRESSED OXIDOREDUCTASE (EUROFUNG)"/>
    <property type="match status" value="1"/>
</dbReference>
<name>A0A076EBJ6_RHOOP</name>
<dbReference type="AlphaFoldDB" id="A0A076EBJ6"/>
<evidence type="ECO:0000259" key="3">
    <source>
        <dbReference type="Pfam" id="PF01408"/>
    </source>
</evidence>
<dbReference type="InterPro" id="IPR051317">
    <property type="entry name" value="Gfo/Idh/MocA_oxidoreduct"/>
</dbReference>
<reference evidence="5 6" key="1">
    <citation type="submission" date="2014-07" db="EMBL/GenBank/DDBJ databases">
        <title>Genome Sequence of Rhodococcus opacus Strain R7, a Biodegrader of Mono- and Polycyclic Aromatic Hydrocarbons.</title>
        <authorList>
            <person name="Di Gennaro P."/>
            <person name="Zampolli J."/>
            <person name="Presti I."/>
            <person name="Cappelletti M."/>
            <person name="D'Ursi P."/>
            <person name="Orro A."/>
            <person name="Mezzelani A."/>
            <person name="Milanesi L."/>
        </authorList>
    </citation>
    <scope>NUCLEOTIDE SEQUENCE [LARGE SCALE GENOMIC DNA]</scope>
    <source>
        <strain evidence="5 6">R7</strain>
    </source>
</reference>
<gene>
    <name evidence="5" type="ORF">EP51_03175</name>
</gene>
<dbReference type="RefSeq" id="WP_128638535.1">
    <property type="nucleotide sequence ID" value="NZ_CP008947.1"/>
</dbReference>
<dbReference type="SUPFAM" id="SSF55347">
    <property type="entry name" value="Glyceraldehyde-3-phosphate dehydrogenase-like, C-terminal domain"/>
    <property type="match status" value="1"/>
</dbReference>
<evidence type="ECO:0000313" key="6">
    <source>
        <dbReference type="Proteomes" id="UP000028488"/>
    </source>
</evidence>
<protein>
    <submittedName>
        <fullName evidence="5">Dehydrogenase</fullName>
    </submittedName>
</protein>
<dbReference type="InterPro" id="IPR000683">
    <property type="entry name" value="Gfo/Idh/MocA-like_OxRdtase_N"/>
</dbReference>
<feature type="domain" description="Gfo/Idh/MocA-like oxidoreductase C-terminal" evidence="4">
    <location>
        <begin position="140"/>
        <end position="338"/>
    </location>
</feature>
<keyword evidence="2" id="KW-0560">Oxidoreductase</keyword>
<dbReference type="InterPro" id="IPR036291">
    <property type="entry name" value="NAD(P)-bd_dom_sf"/>
</dbReference>
<dbReference type="GO" id="GO:0000166">
    <property type="term" value="F:nucleotide binding"/>
    <property type="evidence" value="ECO:0007669"/>
    <property type="project" value="InterPro"/>
</dbReference>
<comment type="similarity">
    <text evidence="1">Belongs to the Gfo/Idh/MocA family.</text>
</comment>
<dbReference type="EMBL" id="CP008947">
    <property type="protein sequence ID" value="AII03665.1"/>
    <property type="molecule type" value="Genomic_DNA"/>
</dbReference>
<dbReference type="Proteomes" id="UP000028488">
    <property type="component" value="Chromosome"/>
</dbReference>
<evidence type="ECO:0000256" key="1">
    <source>
        <dbReference type="ARBA" id="ARBA00010928"/>
    </source>
</evidence>
<dbReference type="Pfam" id="PF02894">
    <property type="entry name" value="GFO_IDH_MocA_C"/>
    <property type="match status" value="1"/>
</dbReference>
<dbReference type="GO" id="GO:0016491">
    <property type="term" value="F:oxidoreductase activity"/>
    <property type="evidence" value="ECO:0007669"/>
    <property type="project" value="UniProtKB-KW"/>
</dbReference>
<feature type="domain" description="Gfo/Idh/MocA-like oxidoreductase N-terminal" evidence="3">
    <location>
        <begin position="3"/>
        <end position="122"/>
    </location>
</feature>
<evidence type="ECO:0000313" key="5">
    <source>
        <dbReference type="EMBL" id="AII03665.1"/>
    </source>
</evidence>
<dbReference type="InterPro" id="IPR004104">
    <property type="entry name" value="Gfo/Idh/MocA-like_OxRdtase_C"/>
</dbReference>
<dbReference type="Gene3D" id="3.40.50.720">
    <property type="entry name" value="NAD(P)-binding Rossmann-like Domain"/>
    <property type="match status" value="1"/>
</dbReference>
<dbReference type="eggNOG" id="COG0673">
    <property type="taxonomic scope" value="Bacteria"/>
</dbReference>
<evidence type="ECO:0000259" key="4">
    <source>
        <dbReference type="Pfam" id="PF02894"/>
    </source>
</evidence>
<accession>A0A076EBJ6</accession>
<dbReference type="SUPFAM" id="SSF51735">
    <property type="entry name" value="NAD(P)-binding Rossmann-fold domains"/>
    <property type="match status" value="1"/>
</dbReference>
<proteinExistence type="inferred from homology"/>
<sequence>MSVKIGIVGYGLGGRYFHAPFVDAATGITLGGIVTRSASRVAQAEADFPGVPVFASLGEVIDSGVDAVTITTPPQTRRELVLEAIGRGVHVIADKPFAPDVETARELVAAADHAGVLLGVYHNRRYDADIRTLMSVLPRLGDIWRIESHFDLDGANTLESGPTGGLLRDIGAHVVDQMLWLFGPAERVDAHLDHVDRPEGRTDAGFVVNIAHRSGVYSNVSSSKVNHLEGRRLRAFGSLGSYVADGTDVQAQALFAGTRPVDDPTGWGYERRERWGVLHTADGAERVPSQRGAYQDYYTEFAAAVAGTGEQPVPARTALGTIAVLAAAREAAESGSTVVVPSVD</sequence>